<dbReference type="STRING" id="1618480.US11_C0003G0026"/>
<keyword evidence="1 3" id="KW-0808">Transferase</keyword>
<evidence type="ECO:0000313" key="4">
    <source>
        <dbReference type="Proteomes" id="UP000034344"/>
    </source>
</evidence>
<dbReference type="PANTHER" id="PTHR46401">
    <property type="entry name" value="GLYCOSYLTRANSFERASE WBBK-RELATED"/>
    <property type="match status" value="1"/>
</dbReference>
<sequence>MKIGIDISQISYSGTGVSRYLDILVRSLLKYDQKNEYVYFYSSLRQPLNPKYKNLILEKQRLKEYSFPPILLSILWNDIHIFSVEKFIGKVDIFVTSDWTEPPASYAKKITVLHDLLIYKFPEISNFKTKLDFLSLQLSANIVNTQKKRLKWVKKESDLIVCDSSSTIEDAEKILNIDKNRLKLLYPAVLPFDIGEKNREAKFITKLIKPYILSVGKVEPRKNLQRLVESFSQTDIPDLHLYIAGPQGWGDNPKSNLKNIHFLGYVKDEELFYLYKNALFFVYPSLYEGFGYPVVEAMASGCPVITSNTSSLKEIAVDSAILVDPYSVREISHSIKMLYNNSQTRDILKQKGLRKAKFFNNKRFAQEWLSVFESII</sequence>
<reference evidence="3 4" key="1">
    <citation type="journal article" date="2015" name="Nature">
        <title>rRNA introns, odd ribosomes, and small enigmatic genomes across a large radiation of phyla.</title>
        <authorList>
            <person name="Brown C.T."/>
            <person name="Hug L.A."/>
            <person name="Thomas B.C."/>
            <person name="Sharon I."/>
            <person name="Castelle C.J."/>
            <person name="Singh A."/>
            <person name="Wilkins M.J."/>
            <person name="Williams K.H."/>
            <person name="Banfield J.F."/>
        </authorList>
    </citation>
    <scope>NUCLEOTIDE SEQUENCE [LARGE SCALE GENOMIC DNA]</scope>
</reference>
<name>A0A0G0E4Q1_9BACT</name>
<evidence type="ECO:0000256" key="1">
    <source>
        <dbReference type="ARBA" id="ARBA00022679"/>
    </source>
</evidence>
<accession>A0A0G0E4Q1</accession>
<dbReference type="EMBL" id="LBRS01000003">
    <property type="protein sequence ID" value="KKQ01883.1"/>
    <property type="molecule type" value="Genomic_DNA"/>
</dbReference>
<dbReference type="GO" id="GO:0016757">
    <property type="term" value="F:glycosyltransferase activity"/>
    <property type="evidence" value="ECO:0007669"/>
    <property type="project" value="InterPro"/>
</dbReference>
<evidence type="ECO:0000313" key="3">
    <source>
        <dbReference type="EMBL" id="KKQ01883.1"/>
    </source>
</evidence>
<proteinExistence type="predicted"/>
<dbReference type="Gene3D" id="3.40.50.2000">
    <property type="entry name" value="Glycogen Phosphorylase B"/>
    <property type="match status" value="1"/>
</dbReference>
<dbReference type="Proteomes" id="UP000034344">
    <property type="component" value="Unassembled WGS sequence"/>
</dbReference>
<dbReference type="InterPro" id="IPR001296">
    <property type="entry name" value="Glyco_trans_1"/>
</dbReference>
<protein>
    <submittedName>
        <fullName evidence="3">Glycosyl transferase group 1</fullName>
    </submittedName>
</protein>
<dbReference type="SUPFAM" id="SSF53756">
    <property type="entry name" value="UDP-Glycosyltransferase/glycogen phosphorylase"/>
    <property type="match status" value="1"/>
</dbReference>
<dbReference type="CDD" id="cd03809">
    <property type="entry name" value="GT4_MtfB-like"/>
    <property type="match status" value="1"/>
</dbReference>
<dbReference type="PANTHER" id="PTHR46401:SF2">
    <property type="entry name" value="GLYCOSYLTRANSFERASE WBBK-RELATED"/>
    <property type="match status" value="1"/>
</dbReference>
<evidence type="ECO:0000259" key="2">
    <source>
        <dbReference type="Pfam" id="PF00534"/>
    </source>
</evidence>
<comment type="caution">
    <text evidence="3">The sequence shown here is derived from an EMBL/GenBank/DDBJ whole genome shotgun (WGS) entry which is preliminary data.</text>
</comment>
<dbReference type="GO" id="GO:0009103">
    <property type="term" value="P:lipopolysaccharide biosynthetic process"/>
    <property type="evidence" value="ECO:0007669"/>
    <property type="project" value="TreeGrafter"/>
</dbReference>
<dbReference type="Pfam" id="PF00534">
    <property type="entry name" value="Glycos_transf_1"/>
    <property type="match status" value="1"/>
</dbReference>
<dbReference type="AlphaFoldDB" id="A0A0G0E4Q1"/>
<organism evidence="3 4">
    <name type="scientific">Candidatus Roizmanbacteria bacterium GW2011_GWA2_36_23</name>
    <dbReference type="NCBI Taxonomy" id="1618480"/>
    <lineage>
        <taxon>Bacteria</taxon>
        <taxon>Candidatus Roizmaniibacteriota</taxon>
    </lineage>
</organism>
<gene>
    <name evidence="3" type="ORF">US11_C0003G0026</name>
</gene>
<feature type="domain" description="Glycosyl transferase family 1" evidence="2">
    <location>
        <begin position="208"/>
        <end position="352"/>
    </location>
</feature>